<dbReference type="Pfam" id="PF24032">
    <property type="entry name" value="YQBQ"/>
    <property type="match status" value="1"/>
</dbReference>
<organism evidence="2 3">
    <name type="scientific">Paenibacillus aurantiacus</name>
    <dbReference type="NCBI Taxonomy" id="1936118"/>
    <lineage>
        <taxon>Bacteria</taxon>
        <taxon>Bacillati</taxon>
        <taxon>Bacillota</taxon>
        <taxon>Bacilli</taxon>
        <taxon>Bacillales</taxon>
        <taxon>Paenibacillaceae</taxon>
        <taxon>Paenibacillus</taxon>
    </lineage>
</organism>
<dbReference type="RefSeq" id="WP_377494817.1">
    <property type="nucleotide sequence ID" value="NZ_JBHMDO010000022.1"/>
</dbReference>
<gene>
    <name evidence="2" type="ORF">ACFFSY_13825</name>
</gene>
<reference evidence="2 3" key="1">
    <citation type="submission" date="2024-09" db="EMBL/GenBank/DDBJ databases">
        <authorList>
            <person name="Sun Q."/>
            <person name="Mori K."/>
        </authorList>
    </citation>
    <scope>NUCLEOTIDE SEQUENCE [LARGE SCALE GENOMIC DNA]</scope>
    <source>
        <strain evidence="2 3">TISTR 2452</strain>
    </source>
</reference>
<proteinExistence type="predicted"/>
<evidence type="ECO:0000313" key="3">
    <source>
        <dbReference type="Proteomes" id="UP001589747"/>
    </source>
</evidence>
<feature type="domain" description="YqbQ/XkdQ" evidence="1">
    <location>
        <begin position="24"/>
        <end position="319"/>
    </location>
</feature>
<evidence type="ECO:0000259" key="1">
    <source>
        <dbReference type="Pfam" id="PF24032"/>
    </source>
</evidence>
<dbReference type="Proteomes" id="UP001589747">
    <property type="component" value="Unassembled WGS sequence"/>
</dbReference>
<evidence type="ECO:0000313" key="2">
    <source>
        <dbReference type="EMBL" id="MFB9327002.1"/>
    </source>
</evidence>
<dbReference type="EMBL" id="JBHMDO010000022">
    <property type="protein sequence ID" value="MFB9327002.1"/>
    <property type="molecule type" value="Genomic_DNA"/>
</dbReference>
<name>A0ABV5KP53_9BACL</name>
<sequence>MSHKLYVATGEKTVDLTPIVGNISLSSDMDTLGQQLTFEVAYSDVAQLFPKNPCDLGHLVMLTNGHDELYRGIIVTEDRNGREAIAYTSLDAAFYLNQSTVVYQFNRTVAANATEAIRKVCRDFGVPIGGILPLSPVIKKIYLQETPADIIRDIISQSEKKLGIKIRMEMRAGKLYVEKQSDLEVSGTFTATISEPQRRRTIEEMRNSIQIVLQGENDSYTVKAKAKDTALIERYGLLQHTETIEASDIAKARQVASVRLKELGRVFEDNSVRLLGNDAVRAGRIVALQEPMTGLTGRWLIRGVHHSITSAGHIMDVRLGVLP</sequence>
<keyword evidence="3" id="KW-1185">Reference proteome</keyword>
<protein>
    <recommendedName>
        <fullName evidence="1">YqbQ/XkdQ domain-containing protein</fullName>
    </recommendedName>
</protein>
<dbReference type="InterPro" id="IPR056937">
    <property type="entry name" value="YqbQ/XkdQ"/>
</dbReference>
<accession>A0ABV5KP53</accession>
<comment type="caution">
    <text evidence="2">The sequence shown here is derived from an EMBL/GenBank/DDBJ whole genome shotgun (WGS) entry which is preliminary data.</text>
</comment>